<dbReference type="InterPro" id="IPR027417">
    <property type="entry name" value="P-loop_NTPase"/>
</dbReference>
<dbReference type="Gene3D" id="3.40.50.300">
    <property type="entry name" value="P-loop containing nucleotide triphosphate hydrolases"/>
    <property type="match status" value="1"/>
</dbReference>
<comment type="caution">
    <text evidence="11">The sequence shown here is derived from an EMBL/GenBank/DDBJ whole genome shotgun (WGS) entry which is preliminary data.</text>
</comment>
<evidence type="ECO:0000256" key="2">
    <source>
        <dbReference type="ARBA" id="ARBA00007599"/>
    </source>
</evidence>
<protein>
    <recommendedName>
        <fullName evidence="3">tRNA threonylcarbamoyladenosine biosynthesis protein TsaE</fullName>
    </recommendedName>
    <alternativeName>
        <fullName evidence="10">t(6)A37 threonylcarbamoyladenosine biosynthesis protein TsaE</fullName>
    </alternativeName>
</protein>
<evidence type="ECO:0000256" key="6">
    <source>
        <dbReference type="ARBA" id="ARBA00022723"/>
    </source>
</evidence>
<dbReference type="Pfam" id="PF02367">
    <property type="entry name" value="TsaE"/>
    <property type="match status" value="1"/>
</dbReference>
<evidence type="ECO:0000256" key="10">
    <source>
        <dbReference type="ARBA" id="ARBA00032441"/>
    </source>
</evidence>
<dbReference type="InterPro" id="IPR003442">
    <property type="entry name" value="T6A_TsaE"/>
</dbReference>
<comment type="subcellular location">
    <subcellularLocation>
        <location evidence="1">Cytoplasm</location>
    </subcellularLocation>
</comment>
<keyword evidence="8" id="KW-0067">ATP-binding</keyword>
<comment type="similarity">
    <text evidence="2">Belongs to the TsaE family.</text>
</comment>
<organism evidence="11 12">
    <name type="scientific">Algibacter lectus</name>
    <dbReference type="NCBI Taxonomy" id="221126"/>
    <lineage>
        <taxon>Bacteria</taxon>
        <taxon>Pseudomonadati</taxon>
        <taxon>Bacteroidota</taxon>
        <taxon>Flavobacteriia</taxon>
        <taxon>Flavobacteriales</taxon>
        <taxon>Flavobacteriaceae</taxon>
        <taxon>Algibacter</taxon>
    </lineage>
</organism>
<evidence type="ECO:0000313" key="12">
    <source>
        <dbReference type="Proteomes" id="UP000294824"/>
    </source>
</evidence>
<dbReference type="PANTHER" id="PTHR33540:SF2">
    <property type="entry name" value="TRNA THREONYLCARBAMOYLADENOSINE BIOSYNTHESIS PROTEIN TSAE"/>
    <property type="match status" value="1"/>
</dbReference>
<dbReference type="GO" id="GO:0046872">
    <property type="term" value="F:metal ion binding"/>
    <property type="evidence" value="ECO:0007669"/>
    <property type="project" value="UniProtKB-KW"/>
</dbReference>
<keyword evidence="5" id="KW-0819">tRNA processing</keyword>
<evidence type="ECO:0000313" key="11">
    <source>
        <dbReference type="EMBL" id="TDY63687.1"/>
    </source>
</evidence>
<keyword evidence="9" id="KW-0460">Magnesium</keyword>
<evidence type="ECO:0000256" key="8">
    <source>
        <dbReference type="ARBA" id="ARBA00022840"/>
    </source>
</evidence>
<dbReference type="GO" id="GO:0005737">
    <property type="term" value="C:cytoplasm"/>
    <property type="evidence" value="ECO:0007669"/>
    <property type="project" value="UniProtKB-SubCell"/>
</dbReference>
<name>A0A4R8MGP3_9FLAO</name>
<evidence type="ECO:0000256" key="9">
    <source>
        <dbReference type="ARBA" id="ARBA00022842"/>
    </source>
</evidence>
<keyword evidence="6" id="KW-0479">Metal-binding</keyword>
<keyword evidence="12" id="KW-1185">Reference proteome</keyword>
<evidence type="ECO:0000256" key="3">
    <source>
        <dbReference type="ARBA" id="ARBA00019010"/>
    </source>
</evidence>
<dbReference type="GO" id="GO:0005524">
    <property type="term" value="F:ATP binding"/>
    <property type="evidence" value="ECO:0007669"/>
    <property type="project" value="UniProtKB-KW"/>
</dbReference>
<dbReference type="EMBL" id="SORL01000007">
    <property type="protein sequence ID" value="TDY63687.1"/>
    <property type="molecule type" value="Genomic_DNA"/>
</dbReference>
<proteinExistence type="inferred from homology"/>
<dbReference type="RefSeq" id="WP_133965877.1">
    <property type="nucleotide sequence ID" value="NZ_SORL01000007.1"/>
</dbReference>
<evidence type="ECO:0000256" key="5">
    <source>
        <dbReference type="ARBA" id="ARBA00022694"/>
    </source>
</evidence>
<dbReference type="AlphaFoldDB" id="A0A4R8MGP3"/>
<keyword evidence="7" id="KW-0547">Nucleotide-binding</keyword>
<dbReference type="Proteomes" id="UP000294824">
    <property type="component" value="Unassembled WGS sequence"/>
</dbReference>
<evidence type="ECO:0000256" key="4">
    <source>
        <dbReference type="ARBA" id="ARBA00022490"/>
    </source>
</evidence>
<sequence>MNIIYTIDEVEQVAKQLISYASGRTLLFYGDMGVGKTTLIKAIVKTLGSNDDVSSPTFSIVNEYKLNEEKIFHFDLYRINDLEEAYNFGIEDYLDSDNWIIIEWPDIIEPILSGDECVIKLSIQSENKRQLIAE</sequence>
<keyword evidence="4" id="KW-0963">Cytoplasm</keyword>
<gene>
    <name evidence="11" type="ORF">DFQ06_0576</name>
</gene>
<dbReference type="GO" id="GO:0002949">
    <property type="term" value="P:tRNA threonylcarbamoyladenosine modification"/>
    <property type="evidence" value="ECO:0007669"/>
    <property type="project" value="InterPro"/>
</dbReference>
<evidence type="ECO:0000256" key="7">
    <source>
        <dbReference type="ARBA" id="ARBA00022741"/>
    </source>
</evidence>
<reference evidence="11 12" key="1">
    <citation type="submission" date="2019-03" db="EMBL/GenBank/DDBJ databases">
        <title>Genomic Encyclopedia of Type Strains, Phase III (KMG-III): the genomes of soil and plant-associated and newly described type strains.</title>
        <authorList>
            <person name="Whitman W."/>
        </authorList>
    </citation>
    <scope>NUCLEOTIDE SEQUENCE [LARGE SCALE GENOMIC DNA]</scope>
    <source>
        <strain evidence="11 12">CECT 8301</strain>
    </source>
</reference>
<dbReference type="PANTHER" id="PTHR33540">
    <property type="entry name" value="TRNA THREONYLCARBAMOYLADENOSINE BIOSYNTHESIS PROTEIN TSAE"/>
    <property type="match status" value="1"/>
</dbReference>
<accession>A0A4R8MGP3</accession>
<evidence type="ECO:0000256" key="1">
    <source>
        <dbReference type="ARBA" id="ARBA00004496"/>
    </source>
</evidence>
<dbReference type="NCBIfam" id="TIGR00150">
    <property type="entry name" value="T6A_YjeE"/>
    <property type="match status" value="1"/>
</dbReference>
<dbReference type="SUPFAM" id="SSF52540">
    <property type="entry name" value="P-loop containing nucleoside triphosphate hydrolases"/>
    <property type="match status" value="1"/>
</dbReference>